<protein>
    <submittedName>
        <fullName evidence="1">Uncharacterized protein</fullName>
    </submittedName>
</protein>
<reference evidence="1" key="1">
    <citation type="journal article" date="2015" name="Nature">
        <title>Complex archaea that bridge the gap between prokaryotes and eukaryotes.</title>
        <authorList>
            <person name="Spang A."/>
            <person name="Saw J.H."/>
            <person name="Jorgensen S.L."/>
            <person name="Zaremba-Niedzwiedzka K."/>
            <person name="Martijn J."/>
            <person name="Lind A.E."/>
            <person name="van Eijk R."/>
            <person name="Schleper C."/>
            <person name="Guy L."/>
            <person name="Ettema T.J."/>
        </authorList>
    </citation>
    <scope>NUCLEOTIDE SEQUENCE</scope>
</reference>
<organism evidence="1">
    <name type="scientific">marine sediment metagenome</name>
    <dbReference type="NCBI Taxonomy" id="412755"/>
    <lineage>
        <taxon>unclassified sequences</taxon>
        <taxon>metagenomes</taxon>
        <taxon>ecological metagenomes</taxon>
    </lineage>
</organism>
<dbReference type="AlphaFoldDB" id="A0A0F9CHU5"/>
<dbReference type="EMBL" id="LAZR01035999">
    <property type="protein sequence ID" value="KKL26012.1"/>
    <property type="molecule type" value="Genomic_DNA"/>
</dbReference>
<gene>
    <name evidence="1" type="ORF">LCGC14_2399560</name>
</gene>
<evidence type="ECO:0000313" key="1">
    <source>
        <dbReference type="EMBL" id="KKL26012.1"/>
    </source>
</evidence>
<feature type="non-terminal residue" evidence="1">
    <location>
        <position position="174"/>
    </location>
</feature>
<name>A0A0F9CHU5_9ZZZZ</name>
<sequence>MARTEVVIGANALSASLAAGSDLIQLEQVGGFQTFNSSSYNTGFKPTNKFLRPDADVTSSDWGSLTLFSRIDEVTPDGATTEITSSAVSALAPSSSLRIFEVGLSNAPGNKVTSASVSLTVAKSGSFSADTGSAGDNTASLTVEIREGPVIRATRTFAGIGTEYQTVGFALTDA</sequence>
<comment type="caution">
    <text evidence="1">The sequence shown here is derived from an EMBL/GenBank/DDBJ whole genome shotgun (WGS) entry which is preliminary data.</text>
</comment>
<accession>A0A0F9CHU5</accession>
<proteinExistence type="predicted"/>